<dbReference type="GO" id="GO:0004735">
    <property type="term" value="F:pyrroline-5-carboxylate reductase activity"/>
    <property type="evidence" value="ECO:0007669"/>
    <property type="project" value="UniProtKB-UniRule"/>
</dbReference>
<keyword evidence="2" id="KW-0963">Cytoplasm</keyword>
<dbReference type="InterPro" id="IPR028939">
    <property type="entry name" value="P5C_Rdtase_cat_N"/>
</dbReference>
<dbReference type="STRING" id="1802701.A3A33_02365"/>
<dbReference type="SUPFAM" id="SSF48179">
    <property type="entry name" value="6-phosphogluconate dehydrogenase C-terminal domain-like"/>
    <property type="match status" value="1"/>
</dbReference>
<dbReference type="PANTHER" id="PTHR11645:SF66">
    <property type="entry name" value="PYRROLINE-5-CARBOXYLATE REDUCTASE"/>
    <property type="match status" value="1"/>
</dbReference>
<feature type="binding site" evidence="3">
    <location>
        <begin position="71"/>
        <end position="74"/>
    </location>
    <ligand>
        <name>NADP(+)</name>
        <dbReference type="ChEBI" id="CHEBI:58349"/>
    </ligand>
</feature>
<dbReference type="AlphaFoldDB" id="A0A1F8GU58"/>
<dbReference type="PANTHER" id="PTHR11645">
    <property type="entry name" value="PYRROLINE-5-CARBOXYLATE REDUCTASE"/>
    <property type="match status" value="1"/>
</dbReference>
<dbReference type="Pfam" id="PF14748">
    <property type="entry name" value="P5CR_dimer"/>
    <property type="match status" value="1"/>
</dbReference>
<dbReference type="InterPro" id="IPR000304">
    <property type="entry name" value="Pyrroline-COOH_reductase"/>
</dbReference>
<keyword evidence="2" id="KW-0028">Amino-acid biosynthesis</keyword>
<evidence type="ECO:0000256" key="3">
    <source>
        <dbReference type="PIRSR" id="PIRSR000193-1"/>
    </source>
</evidence>
<reference evidence="6 7" key="1">
    <citation type="journal article" date="2016" name="Nat. Commun.">
        <title>Thousands of microbial genomes shed light on interconnected biogeochemical processes in an aquifer system.</title>
        <authorList>
            <person name="Anantharaman K."/>
            <person name="Brown C.T."/>
            <person name="Hug L.A."/>
            <person name="Sharon I."/>
            <person name="Castelle C.J."/>
            <person name="Probst A.J."/>
            <person name="Thomas B.C."/>
            <person name="Singh A."/>
            <person name="Wilkins M.J."/>
            <person name="Karaoz U."/>
            <person name="Brodie E.L."/>
            <person name="Williams K.H."/>
            <person name="Hubbard S.S."/>
            <person name="Banfield J.F."/>
        </authorList>
    </citation>
    <scope>NUCLEOTIDE SEQUENCE [LARGE SCALE GENOMIC DNA]</scope>
</reference>
<organism evidence="6 7">
    <name type="scientific">Candidatus Yanofskybacteria bacterium RIFCSPLOWO2_01_FULL_49_25</name>
    <dbReference type="NCBI Taxonomy" id="1802701"/>
    <lineage>
        <taxon>Bacteria</taxon>
        <taxon>Candidatus Yanofskyibacteriota</taxon>
    </lineage>
</organism>
<evidence type="ECO:0000259" key="5">
    <source>
        <dbReference type="Pfam" id="PF14748"/>
    </source>
</evidence>
<comment type="catalytic activity">
    <reaction evidence="2">
        <text>L-proline + NAD(+) = (S)-1-pyrroline-5-carboxylate + NADH + 2 H(+)</text>
        <dbReference type="Rhea" id="RHEA:14105"/>
        <dbReference type="ChEBI" id="CHEBI:15378"/>
        <dbReference type="ChEBI" id="CHEBI:17388"/>
        <dbReference type="ChEBI" id="CHEBI:57540"/>
        <dbReference type="ChEBI" id="CHEBI:57945"/>
        <dbReference type="ChEBI" id="CHEBI:60039"/>
        <dbReference type="EC" id="1.5.1.2"/>
    </reaction>
</comment>
<dbReference type="SUPFAM" id="SSF51735">
    <property type="entry name" value="NAD(P)-binding Rossmann-fold domains"/>
    <property type="match status" value="1"/>
</dbReference>
<feature type="domain" description="Pyrroline-5-carboxylate reductase catalytic N-terminal" evidence="4">
    <location>
        <begin position="7"/>
        <end position="98"/>
    </location>
</feature>
<evidence type="ECO:0000313" key="6">
    <source>
        <dbReference type="EMBL" id="OGN28176.1"/>
    </source>
</evidence>
<dbReference type="UniPathway" id="UPA00098">
    <property type="reaction ID" value="UER00361"/>
</dbReference>
<dbReference type="Gene3D" id="1.10.3730.10">
    <property type="entry name" value="ProC C-terminal domain-like"/>
    <property type="match status" value="1"/>
</dbReference>
<comment type="caution">
    <text evidence="6">The sequence shown here is derived from an EMBL/GenBank/DDBJ whole genome shotgun (WGS) entry which is preliminary data.</text>
</comment>
<accession>A0A1F8GU58</accession>
<keyword evidence="2 3" id="KW-0521">NADP</keyword>
<keyword evidence="2" id="KW-0560">Oxidoreductase</keyword>
<dbReference type="HAMAP" id="MF_01925">
    <property type="entry name" value="P5C_reductase"/>
    <property type="match status" value="1"/>
</dbReference>
<name>A0A1F8GU58_9BACT</name>
<evidence type="ECO:0000256" key="2">
    <source>
        <dbReference type="HAMAP-Rule" id="MF_01925"/>
    </source>
</evidence>
<dbReference type="Pfam" id="PF03807">
    <property type="entry name" value="F420_oxidored"/>
    <property type="match status" value="1"/>
</dbReference>
<evidence type="ECO:0000256" key="1">
    <source>
        <dbReference type="ARBA" id="ARBA00005525"/>
    </source>
</evidence>
<dbReference type="EC" id="1.5.1.2" evidence="2"/>
<sequence>MKQNFSIGIVGSGKMGEVMIKGIVRGEVTSPELIIATGPRDERGVELRDRYKIHTSTSNLAVVEADVVILAIRPLHLAAVLEQLRGKIPKSSAILSIVTAKPIAMIARWLHSTNIVRAALNTPCAIGKGVIEWTSQSTISEQAIRPVVSIFNALGKHYPVSDEDSVDRGTVCEGTGSAMVYYGAECLIDGAVRIGASRHAAERRTLEMMQGTIEYALSQLGEKSVTDLRHEVTSPGGTTCAAVYELDRGGSRVAVADAMKAAHKCVKELRK</sequence>
<comment type="catalytic activity">
    <reaction evidence="2">
        <text>L-proline + NADP(+) = (S)-1-pyrroline-5-carboxylate + NADPH + 2 H(+)</text>
        <dbReference type="Rhea" id="RHEA:14109"/>
        <dbReference type="ChEBI" id="CHEBI:15378"/>
        <dbReference type="ChEBI" id="CHEBI:17388"/>
        <dbReference type="ChEBI" id="CHEBI:57783"/>
        <dbReference type="ChEBI" id="CHEBI:58349"/>
        <dbReference type="ChEBI" id="CHEBI:60039"/>
        <dbReference type="EC" id="1.5.1.2"/>
    </reaction>
</comment>
<dbReference type="InterPro" id="IPR008927">
    <property type="entry name" value="6-PGluconate_DH-like_C_sf"/>
</dbReference>
<feature type="binding site" evidence="3">
    <location>
        <position position="59"/>
    </location>
    <ligand>
        <name>NADPH</name>
        <dbReference type="ChEBI" id="CHEBI:57783"/>
    </ligand>
</feature>
<dbReference type="GO" id="GO:0055129">
    <property type="term" value="P:L-proline biosynthetic process"/>
    <property type="evidence" value="ECO:0007669"/>
    <property type="project" value="UniProtKB-UniRule"/>
</dbReference>
<dbReference type="EMBL" id="MGKP01000023">
    <property type="protein sequence ID" value="OGN28176.1"/>
    <property type="molecule type" value="Genomic_DNA"/>
</dbReference>
<comment type="pathway">
    <text evidence="2">Amino-acid biosynthesis; L-proline biosynthesis; L-proline from L-glutamate 5-semialdehyde: step 1/1.</text>
</comment>
<dbReference type="PIRSF" id="PIRSF000193">
    <property type="entry name" value="Pyrrol-5-carb_rd"/>
    <property type="match status" value="1"/>
</dbReference>
<keyword evidence="2" id="KW-0641">Proline biosynthesis</keyword>
<evidence type="ECO:0000259" key="4">
    <source>
        <dbReference type="Pfam" id="PF03807"/>
    </source>
</evidence>
<gene>
    <name evidence="2" type="primary">proC</name>
    <name evidence="6" type="ORF">A3A33_02365</name>
</gene>
<evidence type="ECO:0000313" key="7">
    <source>
        <dbReference type="Proteomes" id="UP000179047"/>
    </source>
</evidence>
<comment type="subcellular location">
    <subcellularLocation>
        <location evidence="2">Cytoplasm</location>
    </subcellularLocation>
</comment>
<dbReference type="InterPro" id="IPR036291">
    <property type="entry name" value="NAD(P)-bd_dom_sf"/>
</dbReference>
<comment type="function">
    <text evidence="2">Catalyzes the reduction of 1-pyrroline-5-carboxylate (PCA) to L-proline.</text>
</comment>
<protein>
    <recommendedName>
        <fullName evidence="2">Pyrroline-5-carboxylate reductase</fullName>
        <shortName evidence="2">P5C reductase</shortName>
        <shortName evidence="2">P5CR</shortName>
        <ecNumber evidence="2">1.5.1.2</ecNumber>
    </recommendedName>
    <alternativeName>
        <fullName evidence="2">PCA reductase</fullName>
    </alternativeName>
</protein>
<dbReference type="GO" id="GO:0005737">
    <property type="term" value="C:cytoplasm"/>
    <property type="evidence" value="ECO:0007669"/>
    <property type="project" value="UniProtKB-SubCell"/>
</dbReference>
<feature type="domain" description="Pyrroline-5-carboxylate reductase dimerisation" evidence="5">
    <location>
        <begin position="163"/>
        <end position="269"/>
    </location>
</feature>
<dbReference type="InterPro" id="IPR029036">
    <property type="entry name" value="P5CR_dimer"/>
</dbReference>
<proteinExistence type="inferred from homology"/>
<comment type="similarity">
    <text evidence="1 2">Belongs to the pyrroline-5-carboxylate reductase family.</text>
</comment>
<dbReference type="Proteomes" id="UP000179047">
    <property type="component" value="Unassembled WGS sequence"/>
</dbReference>
<dbReference type="Gene3D" id="3.40.50.720">
    <property type="entry name" value="NAD(P)-binding Rossmann-like Domain"/>
    <property type="match status" value="1"/>
</dbReference>